<evidence type="ECO:0000313" key="2">
    <source>
        <dbReference type="Proteomes" id="UP000521943"/>
    </source>
</evidence>
<evidence type="ECO:0000313" key="1">
    <source>
        <dbReference type="EMBL" id="KAF6744333.1"/>
    </source>
</evidence>
<name>A0A8H6LUH5_9AGAR</name>
<keyword evidence="2" id="KW-1185">Reference proteome</keyword>
<dbReference type="Proteomes" id="UP000521943">
    <property type="component" value="Unassembled WGS sequence"/>
</dbReference>
<accession>A0A8H6LUH5</accession>
<dbReference type="AlphaFoldDB" id="A0A8H6LUH5"/>
<organism evidence="1 2">
    <name type="scientific">Ephemerocybe angulata</name>
    <dbReference type="NCBI Taxonomy" id="980116"/>
    <lineage>
        <taxon>Eukaryota</taxon>
        <taxon>Fungi</taxon>
        <taxon>Dikarya</taxon>
        <taxon>Basidiomycota</taxon>
        <taxon>Agaricomycotina</taxon>
        <taxon>Agaricomycetes</taxon>
        <taxon>Agaricomycetidae</taxon>
        <taxon>Agaricales</taxon>
        <taxon>Agaricineae</taxon>
        <taxon>Psathyrellaceae</taxon>
        <taxon>Ephemerocybe</taxon>
    </lineage>
</organism>
<sequence length="120" mass="12927">MKGRGGGSGSGAWFLVTPRRAYHLFPSFVKTSRTHLIYGATDDYLCVCSSALLLSALNLPMNIDRPPAVKEDTLRRVGGEAEGSLGSYARVPRAGHLVVQMNPTGLAEKILDALERDAKL</sequence>
<reference evidence="1 2" key="1">
    <citation type="submission" date="2020-07" db="EMBL/GenBank/DDBJ databases">
        <title>Comparative genomics of pyrophilous fungi reveals a link between fire events and developmental genes.</title>
        <authorList>
            <consortium name="DOE Joint Genome Institute"/>
            <person name="Steindorff A.S."/>
            <person name="Carver A."/>
            <person name="Calhoun S."/>
            <person name="Stillman K."/>
            <person name="Liu H."/>
            <person name="Lipzen A."/>
            <person name="Pangilinan J."/>
            <person name="Labutti K."/>
            <person name="Bruns T.D."/>
            <person name="Grigoriev I.V."/>
        </authorList>
    </citation>
    <scope>NUCLEOTIDE SEQUENCE [LARGE SCALE GENOMIC DNA]</scope>
    <source>
        <strain evidence="1 2">CBS 144469</strain>
    </source>
</reference>
<dbReference type="OrthoDB" id="94039at2759"/>
<protein>
    <submittedName>
        <fullName evidence="1">Uncharacterized protein</fullName>
    </submittedName>
</protein>
<proteinExistence type="predicted"/>
<dbReference type="EMBL" id="JACGCI010000124">
    <property type="protein sequence ID" value="KAF6744333.1"/>
    <property type="molecule type" value="Genomic_DNA"/>
</dbReference>
<comment type="caution">
    <text evidence="1">The sequence shown here is derived from an EMBL/GenBank/DDBJ whole genome shotgun (WGS) entry which is preliminary data.</text>
</comment>
<gene>
    <name evidence="1" type="ORF">DFP72DRAFT_929772</name>
</gene>